<organism evidence="4 5">
    <name type="scientific">Portibacter lacus</name>
    <dbReference type="NCBI Taxonomy" id="1099794"/>
    <lineage>
        <taxon>Bacteria</taxon>
        <taxon>Pseudomonadati</taxon>
        <taxon>Bacteroidota</taxon>
        <taxon>Saprospiria</taxon>
        <taxon>Saprospirales</taxon>
        <taxon>Haliscomenobacteraceae</taxon>
        <taxon>Portibacter</taxon>
    </lineage>
</organism>
<gene>
    <name evidence="4" type="ORF">GCM10007940_28600</name>
</gene>
<evidence type="ECO:0000256" key="3">
    <source>
        <dbReference type="PROSITE-ProRule" id="PRU00339"/>
    </source>
</evidence>
<dbReference type="InterPro" id="IPR019734">
    <property type="entry name" value="TPR_rpt"/>
</dbReference>
<dbReference type="SMART" id="SM00028">
    <property type="entry name" value="TPR"/>
    <property type="match status" value="4"/>
</dbReference>
<dbReference type="Gene3D" id="1.25.40.10">
    <property type="entry name" value="Tetratricopeptide repeat domain"/>
    <property type="match status" value="2"/>
</dbReference>
<dbReference type="RefSeq" id="WP_235295584.1">
    <property type="nucleotide sequence ID" value="NZ_BSOH01000019.1"/>
</dbReference>
<evidence type="ECO:0008006" key="6">
    <source>
        <dbReference type="Google" id="ProtNLM"/>
    </source>
</evidence>
<dbReference type="SUPFAM" id="SSF48452">
    <property type="entry name" value="TPR-like"/>
    <property type="match status" value="1"/>
</dbReference>
<dbReference type="AlphaFoldDB" id="A0AA37SR53"/>
<feature type="repeat" description="TPR" evidence="3">
    <location>
        <begin position="39"/>
        <end position="72"/>
    </location>
</feature>
<reference evidence="4" key="1">
    <citation type="journal article" date="2014" name="Int. J. Syst. Evol. Microbiol.">
        <title>Complete genome sequence of Corynebacterium casei LMG S-19264T (=DSM 44701T), isolated from a smear-ripened cheese.</title>
        <authorList>
            <consortium name="US DOE Joint Genome Institute (JGI-PGF)"/>
            <person name="Walter F."/>
            <person name="Albersmeier A."/>
            <person name="Kalinowski J."/>
            <person name="Ruckert C."/>
        </authorList>
    </citation>
    <scope>NUCLEOTIDE SEQUENCE</scope>
    <source>
        <strain evidence="4">NBRC 108769</strain>
    </source>
</reference>
<dbReference type="PROSITE" id="PS50005">
    <property type="entry name" value="TPR"/>
    <property type="match status" value="1"/>
</dbReference>
<dbReference type="Pfam" id="PF13181">
    <property type="entry name" value="TPR_8"/>
    <property type="match status" value="2"/>
</dbReference>
<comment type="caution">
    <text evidence="4">The sequence shown here is derived from an EMBL/GenBank/DDBJ whole genome shotgun (WGS) entry which is preliminary data.</text>
</comment>
<keyword evidence="2 3" id="KW-0802">TPR repeat</keyword>
<accession>A0AA37SR53</accession>
<evidence type="ECO:0000313" key="5">
    <source>
        <dbReference type="Proteomes" id="UP001156666"/>
    </source>
</evidence>
<evidence type="ECO:0000256" key="2">
    <source>
        <dbReference type="ARBA" id="ARBA00022803"/>
    </source>
</evidence>
<sequence length="246" mass="28883">MINDNLANVNPDKNKAKLKNTKILIIFALTILGCKTQNADQLFEKAIQYEDHDRYKKAIAMLNKAIELNPKFEKAYLNRAIDKSIIGDYRTAINDLDKMINLNENAIEPYVWRAEYKRNLERYEDAMKDVEKALQLKEPQYNGTDIVGSKEFYINKLYPEGENYNIELEFIVFERAAANYHLGNYEQALRDLEFCEQPETEPINTHYYKGLTLLELKRIKEACEELQKSYKSGEKYALVVYNEYCK</sequence>
<keyword evidence="5" id="KW-1185">Reference proteome</keyword>
<dbReference type="PANTHER" id="PTHR44858:SF1">
    <property type="entry name" value="UDP-N-ACETYLGLUCOSAMINE--PEPTIDE N-ACETYLGLUCOSAMINYLTRANSFERASE SPINDLY-RELATED"/>
    <property type="match status" value="1"/>
</dbReference>
<proteinExistence type="predicted"/>
<evidence type="ECO:0000313" key="4">
    <source>
        <dbReference type="EMBL" id="GLR18244.1"/>
    </source>
</evidence>
<keyword evidence="1" id="KW-0677">Repeat</keyword>
<evidence type="ECO:0000256" key="1">
    <source>
        <dbReference type="ARBA" id="ARBA00022737"/>
    </source>
</evidence>
<reference evidence="4" key="2">
    <citation type="submission" date="2023-01" db="EMBL/GenBank/DDBJ databases">
        <title>Draft genome sequence of Portibacter lacus strain NBRC 108769.</title>
        <authorList>
            <person name="Sun Q."/>
            <person name="Mori K."/>
        </authorList>
    </citation>
    <scope>NUCLEOTIDE SEQUENCE</scope>
    <source>
        <strain evidence="4">NBRC 108769</strain>
    </source>
</reference>
<dbReference type="PANTHER" id="PTHR44858">
    <property type="entry name" value="TETRATRICOPEPTIDE REPEAT PROTEIN 6"/>
    <property type="match status" value="1"/>
</dbReference>
<dbReference type="InterPro" id="IPR050498">
    <property type="entry name" value="Ycf3"/>
</dbReference>
<protein>
    <recommendedName>
        <fullName evidence="6">Tetratricopeptide repeat protein</fullName>
    </recommendedName>
</protein>
<name>A0AA37SR53_9BACT</name>
<dbReference type="Proteomes" id="UP001156666">
    <property type="component" value="Unassembled WGS sequence"/>
</dbReference>
<dbReference type="EMBL" id="BSOH01000019">
    <property type="protein sequence ID" value="GLR18244.1"/>
    <property type="molecule type" value="Genomic_DNA"/>
</dbReference>
<dbReference type="InterPro" id="IPR011990">
    <property type="entry name" value="TPR-like_helical_dom_sf"/>
</dbReference>